<organism evidence="1 2">
    <name type="scientific">Microvirga aerophila</name>
    <dbReference type="NCBI Taxonomy" id="670291"/>
    <lineage>
        <taxon>Bacteria</taxon>
        <taxon>Pseudomonadati</taxon>
        <taxon>Pseudomonadota</taxon>
        <taxon>Alphaproteobacteria</taxon>
        <taxon>Hyphomicrobiales</taxon>
        <taxon>Methylobacteriaceae</taxon>
        <taxon>Microvirga</taxon>
    </lineage>
</organism>
<evidence type="ECO:0008006" key="3">
    <source>
        <dbReference type="Google" id="ProtNLM"/>
    </source>
</evidence>
<dbReference type="EMBL" id="BJYU01000029">
    <property type="protein sequence ID" value="GEO14764.1"/>
    <property type="molecule type" value="Genomic_DNA"/>
</dbReference>
<gene>
    <name evidence="1" type="ORF">MAE02_24600</name>
</gene>
<keyword evidence="2" id="KW-1185">Reference proteome</keyword>
<comment type="caution">
    <text evidence="1">The sequence shown here is derived from an EMBL/GenBank/DDBJ whole genome shotgun (WGS) entry which is preliminary data.</text>
</comment>
<name>A0A512BS90_9HYPH</name>
<accession>A0A512BS90</accession>
<protein>
    <recommendedName>
        <fullName evidence="3">DUF1236 domain-containing protein</fullName>
    </recommendedName>
</protein>
<dbReference type="AlphaFoldDB" id="A0A512BS90"/>
<proteinExistence type="predicted"/>
<sequence>MRASDLLGLIVLFFGMTTTFDSPGTASRAIDPTLSTGSITQRDGTDAARVIAEGLPNEGNARIHWGSTPSTSIDRRIAIGETLPDFVELRLIPKHETYRYAVVNNHRVIVDAGSREIVYVVR</sequence>
<evidence type="ECO:0000313" key="1">
    <source>
        <dbReference type="EMBL" id="GEO14764.1"/>
    </source>
</evidence>
<dbReference type="InterPro" id="IPR009642">
    <property type="entry name" value="DUF1236"/>
</dbReference>
<dbReference type="Proteomes" id="UP000321085">
    <property type="component" value="Unassembled WGS sequence"/>
</dbReference>
<dbReference type="OrthoDB" id="8020822at2"/>
<dbReference type="RefSeq" id="WP_114187044.1">
    <property type="nucleotide sequence ID" value="NZ_BJYU01000029.1"/>
</dbReference>
<dbReference type="Pfam" id="PF06823">
    <property type="entry name" value="DUF1236"/>
    <property type="match status" value="1"/>
</dbReference>
<reference evidence="1 2" key="1">
    <citation type="submission" date="2019-07" db="EMBL/GenBank/DDBJ databases">
        <title>Whole genome shotgun sequence of Microvirga aerophila NBRC 106136.</title>
        <authorList>
            <person name="Hosoyama A."/>
            <person name="Uohara A."/>
            <person name="Ohji S."/>
            <person name="Ichikawa N."/>
        </authorList>
    </citation>
    <scope>NUCLEOTIDE SEQUENCE [LARGE SCALE GENOMIC DNA]</scope>
    <source>
        <strain evidence="1 2">NBRC 106136</strain>
    </source>
</reference>
<evidence type="ECO:0000313" key="2">
    <source>
        <dbReference type="Proteomes" id="UP000321085"/>
    </source>
</evidence>